<comment type="caution">
    <text evidence="1">The sequence shown here is derived from an EMBL/GenBank/DDBJ whole genome shotgun (WGS) entry which is preliminary data.</text>
</comment>
<name>A0A2M8KT03_9BACT</name>
<dbReference type="Proteomes" id="UP000229554">
    <property type="component" value="Unassembled WGS sequence"/>
</dbReference>
<evidence type="ECO:0000313" key="1">
    <source>
        <dbReference type="EMBL" id="PJE63058.1"/>
    </source>
</evidence>
<protein>
    <submittedName>
        <fullName evidence="1">Uncharacterized protein</fullName>
    </submittedName>
</protein>
<evidence type="ECO:0000313" key="2">
    <source>
        <dbReference type="Proteomes" id="UP000229554"/>
    </source>
</evidence>
<accession>A0A2M8KT03</accession>
<reference evidence="2" key="1">
    <citation type="submission" date="2017-09" db="EMBL/GenBank/DDBJ databases">
        <title>Depth-based differentiation of microbial function through sediment-hosted aquifers and enrichment of novel symbionts in the deep terrestrial subsurface.</title>
        <authorList>
            <person name="Probst A.J."/>
            <person name="Ladd B."/>
            <person name="Jarett J.K."/>
            <person name="Geller-Mcgrath D.E."/>
            <person name="Sieber C.M.K."/>
            <person name="Emerson J.B."/>
            <person name="Anantharaman K."/>
            <person name="Thomas B.C."/>
            <person name="Malmstrom R."/>
            <person name="Stieglmeier M."/>
            <person name="Klingl A."/>
            <person name="Woyke T."/>
            <person name="Ryan C.M."/>
            <person name="Banfield J.F."/>
        </authorList>
    </citation>
    <scope>NUCLEOTIDE SEQUENCE [LARGE SCALE GENOMIC DNA]</scope>
</reference>
<sequence>FQEQLIQHPELMPLVAQIQNNFLQGDEDAAILALEQLSIECEAKNITFQRTADKGRLPFFFIRPAQTSDGPIVFPLSLTKEIEAAVPQVVSQLETKALLTKDLVKQGYRVEQAMDIADNTHMEESNTVGSMLYFQPDVIVRNDGSFVIDKINIPDVVFFLTQIHTVDNSAFNDIRAIVENVQAQVFTAILERFRQENISDIVIMTRDAVVDNAEDTLELLEIQCIAEKCAEENIDTSVSRISESPSLQTGSHVLLLNTSPTAEGFNDLLVRVARDELTCFPDPFTYLFREEAHTYPHIRLNTQQLNNLRAIVEPISDDVNHPELAYRQHCALEHFLSRLGFDDEDIFYFTDGSGSQAPVFRYDIRSFSLALNEYTEAQSLELKGLRYKLHDACVVADDGPRLSAFRFMFIQNP</sequence>
<feature type="non-terminal residue" evidence="1">
    <location>
        <position position="1"/>
    </location>
</feature>
<dbReference type="EMBL" id="PFED01000064">
    <property type="protein sequence ID" value="PJE63058.1"/>
    <property type="molecule type" value="Genomic_DNA"/>
</dbReference>
<gene>
    <name evidence="1" type="ORF">COU88_01570</name>
</gene>
<proteinExistence type="predicted"/>
<dbReference type="AlphaFoldDB" id="A0A2M8KT03"/>
<organism evidence="1 2">
    <name type="scientific">Candidatus Roizmanbacteria bacterium CG10_big_fil_rev_8_21_14_0_10_39_6</name>
    <dbReference type="NCBI Taxonomy" id="1974853"/>
    <lineage>
        <taxon>Bacteria</taxon>
        <taxon>Candidatus Roizmaniibacteriota</taxon>
    </lineage>
</organism>